<dbReference type="AlphaFoldDB" id="A0A7W3RDV6"/>
<evidence type="ECO:0000313" key="3">
    <source>
        <dbReference type="Proteomes" id="UP000543174"/>
    </source>
</evidence>
<dbReference type="EMBL" id="JACJHT010000001">
    <property type="protein sequence ID" value="MBA9038239.1"/>
    <property type="molecule type" value="Genomic_DNA"/>
</dbReference>
<comment type="caution">
    <text evidence="2">The sequence shown here is derived from an EMBL/GenBank/DDBJ whole genome shotgun (WGS) entry which is preliminary data.</text>
</comment>
<evidence type="ECO:0000313" key="2">
    <source>
        <dbReference type="EMBL" id="MBA9038239.1"/>
    </source>
</evidence>
<dbReference type="Pfam" id="PF23728">
    <property type="entry name" value="Tubby_C_like"/>
    <property type="match status" value="1"/>
</dbReference>
<accession>A0A7W3RDV6</accession>
<organism evidence="2 3">
    <name type="scientific">Priestia aryabhattai</name>
    <name type="common">Bacillus aryabhattai</name>
    <dbReference type="NCBI Taxonomy" id="412384"/>
    <lineage>
        <taxon>Bacteria</taxon>
        <taxon>Bacillati</taxon>
        <taxon>Bacillota</taxon>
        <taxon>Bacilli</taxon>
        <taxon>Bacillales</taxon>
        <taxon>Bacillaceae</taxon>
        <taxon>Priestia</taxon>
    </lineage>
</organism>
<evidence type="ECO:0000259" key="1">
    <source>
        <dbReference type="Pfam" id="PF23728"/>
    </source>
</evidence>
<dbReference type="Proteomes" id="UP000543174">
    <property type="component" value="Unassembled WGS sequence"/>
</dbReference>
<protein>
    <recommendedName>
        <fullName evidence="1">Tubby C-terminal domain-containing protein</fullName>
    </recommendedName>
</protein>
<dbReference type="RefSeq" id="WP_234419969.1">
    <property type="nucleotide sequence ID" value="NZ_CP169254.1"/>
</dbReference>
<feature type="domain" description="Tubby C-terminal" evidence="1">
    <location>
        <begin position="5"/>
        <end position="47"/>
    </location>
</feature>
<keyword evidence="3" id="KW-1185">Reference proteome</keyword>
<gene>
    <name evidence="2" type="ORF">HNP21_001328</name>
</gene>
<reference evidence="2" key="1">
    <citation type="submission" date="2020-08" db="EMBL/GenBank/DDBJ databases">
        <title>Functional genomics of gut bacteria from endangered species of beetles.</title>
        <authorList>
            <person name="Carlos-Shanley C."/>
        </authorList>
    </citation>
    <scope>NUCLEOTIDE SEQUENCE [LARGE SCALE GENOMIC DNA]</scope>
    <source>
        <strain evidence="2">S00060</strain>
    </source>
</reference>
<dbReference type="InterPro" id="IPR056944">
    <property type="entry name" value="Tubby_C-like"/>
</dbReference>
<name>A0A7W3RDV6_PRIAR</name>
<proteinExistence type="predicted"/>
<sequence>MQEYIFYLPYFKSAGKTVAVTNENGENVGQLKRMHKNMWTKSIDFLTRDGLPVLDSISWFPIFSCGLKVHLQVQWEGRTVLIDHVKKHRWVIK</sequence>